<dbReference type="WBParaSite" id="BXY_0141500.1">
    <property type="protein sequence ID" value="BXY_0141500.1"/>
    <property type="gene ID" value="BXY_0141500"/>
</dbReference>
<protein>
    <submittedName>
        <fullName evidence="3">Uncharacterized protein</fullName>
    </submittedName>
</protein>
<dbReference type="Proteomes" id="UP000095284">
    <property type="component" value="Unplaced"/>
</dbReference>
<dbReference type="AlphaFoldDB" id="A0A1I7RL30"/>
<evidence type="ECO:0000313" key="3">
    <source>
        <dbReference type="WBParaSite" id="BXY_0141500.1"/>
    </source>
</evidence>
<sequence length="96" mass="10863">MSKNNPSLGPALPPQEAEERRSHYRIRNLPVYPNEPGGGPEAMNKKENINTSQVRSLRFGRRLRAEEKAGKVLECKSGLTKACFQLFRPLFSSMFT</sequence>
<reference evidence="3" key="1">
    <citation type="submission" date="2016-11" db="UniProtKB">
        <authorList>
            <consortium name="WormBaseParasite"/>
        </authorList>
    </citation>
    <scope>IDENTIFICATION</scope>
</reference>
<feature type="region of interest" description="Disordered" evidence="1">
    <location>
        <begin position="1"/>
        <end position="50"/>
    </location>
</feature>
<evidence type="ECO:0000313" key="2">
    <source>
        <dbReference type="Proteomes" id="UP000095284"/>
    </source>
</evidence>
<organism evidence="2 3">
    <name type="scientific">Bursaphelenchus xylophilus</name>
    <name type="common">Pinewood nematode worm</name>
    <name type="synonym">Aphelenchoides xylophilus</name>
    <dbReference type="NCBI Taxonomy" id="6326"/>
    <lineage>
        <taxon>Eukaryota</taxon>
        <taxon>Metazoa</taxon>
        <taxon>Ecdysozoa</taxon>
        <taxon>Nematoda</taxon>
        <taxon>Chromadorea</taxon>
        <taxon>Rhabditida</taxon>
        <taxon>Tylenchina</taxon>
        <taxon>Tylenchomorpha</taxon>
        <taxon>Aphelenchoidea</taxon>
        <taxon>Aphelenchoididae</taxon>
        <taxon>Bursaphelenchus</taxon>
    </lineage>
</organism>
<name>A0A1I7RL30_BURXY</name>
<proteinExistence type="predicted"/>
<evidence type="ECO:0000256" key="1">
    <source>
        <dbReference type="SAM" id="MobiDB-lite"/>
    </source>
</evidence>
<accession>A0A1I7RL30</accession>